<evidence type="ECO:0000313" key="8">
    <source>
        <dbReference type="Proteomes" id="UP000053127"/>
    </source>
</evidence>
<keyword evidence="5" id="KW-0547">Nucleotide-binding</keyword>
<dbReference type="GO" id="GO:0003934">
    <property type="term" value="F:GTP cyclohydrolase I activity"/>
    <property type="evidence" value="ECO:0007669"/>
    <property type="project" value="UniProtKB-UniRule"/>
</dbReference>
<keyword evidence="5" id="KW-0342">GTP-binding</keyword>
<dbReference type="STRING" id="67386.AQI95_19615"/>
<keyword evidence="8" id="KW-1185">Reference proteome</keyword>
<feature type="domain" description="GTP cyclohydrolase I" evidence="6">
    <location>
        <begin position="30"/>
        <end position="199"/>
    </location>
</feature>
<dbReference type="AlphaFoldDB" id="A0A101P466"/>
<comment type="subunit">
    <text evidence="5">Homopolymer.</text>
</comment>
<dbReference type="NCBIfam" id="NF006826">
    <property type="entry name" value="PRK09347.1-3"/>
    <property type="match status" value="1"/>
</dbReference>
<feature type="binding site" evidence="5">
    <location>
        <position position="93"/>
    </location>
    <ligand>
        <name>Zn(2+)</name>
        <dbReference type="ChEBI" id="CHEBI:29105"/>
    </ligand>
</feature>
<dbReference type="Gene3D" id="3.30.1130.10">
    <property type="match status" value="1"/>
</dbReference>
<sequence>MPDAGPDTPVDARVAGGPATERDLVAAELAAGELLTALGLPVDAPSVRATPGRLVRALAEMITPGEFTATTFPNDEGYTELVLQTGIPFRSLCEHHMLAFSGTAHVGYLPGERIVGLSKLARLVQHHAARPQVQERLTQQIGAWLDENLNARGVGVVLSAEHSCMSLRGVRVSGTRTVTSAWFGALREEPRERDAFLTLAGLG</sequence>
<dbReference type="SUPFAM" id="SSF55620">
    <property type="entry name" value="Tetrahydrobiopterin biosynthesis enzymes-like"/>
    <property type="match status" value="1"/>
</dbReference>
<dbReference type="GO" id="GO:0005525">
    <property type="term" value="F:GTP binding"/>
    <property type="evidence" value="ECO:0007669"/>
    <property type="project" value="UniProtKB-KW"/>
</dbReference>
<evidence type="ECO:0000313" key="7">
    <source>
        <dbReference type="EMBL" id="KUN04585.1"/>
    </source>
</evidence>
<dbReference type="UniPathway" id="UPA00848">
    <property type="reaction ID" value="UER00151"/>
</dbReference>
<keyword evidence="4 5" id="KW-0378">Hydrolase</keyword>
<accession>A0A101P466</accession>
<comment type="caution">
    <text evidence="7">The sequence shown here is derived from an EMBL/GenBank/DDBJ whole genome shotgun (WGS) entry which is preliminary data.</text>
</comment>
<dbReference type="PROSITE" id="PS00860">
    <property type="entry name" value="GTP_CYCLOHYDROL_1_2"/>
    <property type="match status" value="1"/>
</dbReference>
<proteinExistence type="inferred from homology"/>
<comment type="similarity">
    <text evidence="5">Belongs to the GTP cyclohydrolase I family.</text>
</comment>
<protein>
    <recommendedName>
        <fullName evidence="5">GTP cyclohydrolase 1</fullName>
        <ecNumber evidence="5">3.5.4.16</ecNumber>
    </recommendedName>
    <alternativeName>
        <fullName evidence="5">GTP cyclohydrolase I</fullName>
        <shortName evidence="5">GTP-CH-I</shortName>
    </alternativeName>
</protein>
<evidence type="ECO:0000259" key="6">
    <source>
        <dbReference type="Pfam" id="PF01227"/>
    </source>
</evidence>
<comment type="catalytic activity">
    <reaction evidence="1 5">
        <text>GTP + H2O = 7,8-dihydroneopterin 3'-triphosphate + formate + H(+)</text>
        <dbReference type="Rhea" id="RHEA:17473"/>
        <dbReference type="ChEBI" id="CHEBI:15377"/>
        <dbReference type="ChEBI" id="CHEBI:15378"/>
        <dbReference type="ChEBI" id="CHEBI:15740"/>
        <dbReference type="ChEBI" id="CHEBI:37565"/>
        <dbReference type="ChEBI" id="CHEBI:58462"/>
        <dbReference type="EC" id="3.5.4.16"/>
    </reaction>
</comment>
<feature type="binding site" evidence="5">
    <location>
        <position position="96"/>
    </location>
    <ligand>
        <name>Zn(2+)</name>
        <dbReference type="ChEBI" id="CHEBI:29105"/>
    </ligand>
</feature>
<dbReference type="InterPro" id="IPR018234">
    <property type="entry name" value="GTP_CycHdrlase_I_CS"/>
</dbReference>
<dbReference type="GO" id="GO:0006730">
    <property type="term" value="P:one-carbon metabolic process"/>
    <property type="evidence" value="ECO:0007669"/>
    <property type="project" value="UniProtKB-UniRule"/>
</dbReference>
<dbReference type="GO" id="GO:0006729">
    <property type="term" value="P:tetrahydrobiopterin biosynthetic process"/>
    <property type="evidence" value="ECO:0007669"/>
    <property type="project" value="TreeGrafter"/>
</dbReference>
<evidence type="ECO:0000256" key="3">
    <source>
        <dbReference type="ARBA" id="ARBA00022563"/>
    </source>
</evidence>
<feature type="binding site" evidence="5">
    <location>
        <position position="164"/>
    </location>
    <ligand>
        <name>Zn(2+)</name>
        <dbReference type="ChEBI" id="CHEBI:29105"/>
    </ligand>
</feature>
<dbReference type="GO" id="GO:0005737">
    <property type="term" value="C:cytoplasm"/>
    <property type="evidence" value="ECO:0007669"/>
    <property type="project" value="TreeGrafter"/>
</dbReference>
<keyword evidence="5" id="KW-0479">Metal-binding</keyword>
<dbReference type="EMBL" id="LMWN01000027">
    <property type="protein sequence ID" value="KUN04585.1"/>
    <property type="molecule type" value="Genomic_DNA"/>
</dbReference>
<dbReference type="InterPro" id="IPR020602">
    <property type="entry name" value="GTP_CycHdrlase_I_dom"/>
</dbReference>
<dbReference type="PANTHER" id="PTHR11109:SF7">
    <property type="entry name" value="GTP CYCLOHYDROLASE 1"/>
    <property type="match status" value="1"/>
</dbReference>
<evidence type="ECO:0000256" key="4">
    <source>
        <dbReference type="ARBA" id="ARBA00022801"/>
    </source>
</evidence>
<gene>
    <name evidence="5" type="primary">folE</name>
    <name evidence="7" type="ORF">AQI95_19615</name>
</gene>
<dbReference type="EC" id="3.5.4.16" evidence="5"/>
<dbReference type="FunFam" id="3.30.1130.10:FF:000001">
    <property type="entry name" value="GTP cyclohydrolase 1"/>
    <property type="match status" value="1"/>
</dbReference>
<evidence type="ECO:0000256" key="1">
    <source>
        <dbReference type="ARBA" id="ARBA00001052"/>
    </source>
</evidence>
<dbReference type="Pfam" id="PF01227">
    <property type="entry name" value="GTP_cyclohydroI"/>
    <property type="match status" value="1"/>
</dbReference>
<dbReference type="Proteomes" id="UP000053127">
    <property type="component" value="Unassembled WGS sequence"/>
</dbReference>
<keyword evidence="5" id="KW-0862">Zinc</keyword>
<dbReference type="GO" id="GO:0008270">
    <property type="term" value="F:zinc ion binding"/>
    <property type="evidence" value="ECO:0007669"/>
    <property type="project" value="UniProtKB-UniRule"/>
</dbReference>
<organism evidence="7 8">
    <name type="scientific">Streptomyces yokosukanensis</name>
    <dbReference type="NCBI Taxonomy" id="67386"/>
    <lineage>
        <taxon>Bacteria</taxon>
        <taxon>Bacillati</taxon>
        <taxon>Actinomycetota</taxon>
        <taxon>Actinomycetes</taxon>
        <taxon>Kitasatosporales</taxon>
        <taxon>Streptomycetaceae</taxon>
        <taxon>Streptomyces</taxon>
    </lineage>
</organism>
<name>A0A101P466_9ACTN</name>
<dbReference type="GO" id="GO:0046654">
    <property type="term" value="P:tetrahydrofolate biosynthetic process"/>
    <property type="evidence" value="ECO:0007669"/>
    <property type="project" value="UniProtKB-UniRule"/>
</dbReference>
<keyword evidence="3 5" id="KW-0554">One-carbon metabolism</keyword>
<dbReference type="PANTHER" id="PTHR11109">
    <property type="entry name" value="GTP CYCLOHYDROLASE I"/>
    <property type="match status" value="1"/>
</dbReference>
<evidence type="ECO:0000256" key="2">
    <source>
        <dbReference type="ARBA" id="ARBA00005080"/>
    </source>
</evidence>
<dbReference type="OrthoDB" id="9801207at2"/>
<dbReference type="InterPro" id="IPR043133">
    <property type="entry name" value="GTP-CH-I_C/QueF"/>
</dbReference>
<evidence type="ECO:0000256" key="5">
    <source>
        <dbReference type="HAMAP-Rule" id="MF_00223"/>
    </source>
</evidence>
<dbReference type="InterPro" id="IPR001474">
    <property type="entry name" value="GTP_CycHdrlase_I"/>
</dbReference>
<comment type="pathway">
    <text evidence="2 5">Cofactor biosynthesis; 7,8-dihydroneopterin triphosphate biosynthesis; 7,8-dihydroneopterin triphosphate from GTP: step 1/1.</text>
</comment>
<reference evidence="7 8" key="1">
    <citation type="submission" date="2015-10" db="EMBL/GenBank/DDBJ databases">
        <title>Draft genome sequence of Streptomyces yokosukanensis DSM 40224, type strain for the species Streptomyces yokosukanensis.</title>
        <authorList>
            <person name="Ruckert C."/>
            <person name="Winkler A."/>
            <person name="Kalinowski J."/>
            <person name="Kampfer P."/>
            <person name="Glaeser S."/>
        </authorList>
    </citation>
    <scope>NUCLEOTIDE SEQUENCE [LARGE SCALE GENOMIC DNA]</scope>
    <source>
        <strain evidence="7 8">DSM 40224</strain>
    </source>
</reference>
<dbReference type="HAMAP" id="MF_00223">
    <property type="entry name" value="FolE"/>
    <property type="match status" value="1"/>
</dbReference>